<evidence type="ECO:0000313" key="1">
    <source>
        <dbReference type="EMBL" id="KAF1001948.1"/>
    </source>
</evidence>
<protein>
    <submittedName>
        <fullName evidence="1">Uncharacterized protein</fullName>
    </submittedName>
</protein>
<dbReference type="PANTHER" id="PTHR36811:SF2">
    <property type="entry name" value="OS08G0444440 PROTEIN"/>
    <property type="match status" value="1"/>
</dbReference>
<proteinExistence type="predicted"/>
<dbReference type="PANTHER" id="PTHR36811">
    <property type="entry name" value="OS08G0444440 PROTEIN"/>
    <property type="match status" value="1"/>
</dbReference>
<gene>
    <name evidence="1" type="ORF">AG4045_016546</name>
</gene>
<reference evidence="1" key="1">
    <citation type="submission" date="2020-01" db="EMBL/GenBank/DDBJ databases">
        <title>The Celery Genome Sequence Reveals Sequential Paleo-tetraploidization, Resistance Gene Elimination, Karyotype Evolution, and Functional Innovation in Apiales.</title>
        <authorList>
            <person name="Song X."/>
        </authorList>
    </citation>
    <scope>NUCLEOTIDE SEQUENCE</scope>
    <source>
        <tissue evidence="1">Leaf</tissue>
    </source>
</reference>
<sequence>MKRKAEEKLQKIIKSVTSYLKSDSYMYSCLLSHKFSHFFSTATVTVLRGRMRTERAKTKAKFVHKIIDYLKSDCYMYAPLVACSASLQETTAAAPLHIPRRFKQLGKRRYGKKSSPTSTLVRSTLAFQKCLINPVGRSSSPSGGSSRGLKIRKNSTPWTGEELVKIIKDGV</sequence>
<evidence type="ECO:0000313" key="2">
    <source>
        <dbReference type="Proteomes" id="UP000593563"/>
    </source>
</evidence>
<name>A0A6L5B8W0_APIGR</name>
<accession>A0A6L5B8W0</accession>
<organism evidence="1 2">
    <name type="scientific">Apium graveolens</name>
    <name type="common">Celery</name>
    <dbReference type="NCBI Taxonomy" id="4045"/>
    <lineage>
        <taxon>Eukaryota</taxon>
        <taxon>Viridiplantae</taxon>
        <taxon>Streptophyta</taxon>
        <taxon>Embryophyta</taxon>
        <taxon>Tracheophyta</taxon>
        <taxon>Spermatophyta</taxon>
        <taxon>Magnoliopsida</taxon>
        <taxon>eudicotyledons</taxon>
        <taxon>Gunneridae</taxon>
        <taxon>Pentapetalae</taxon>
        <taxon>asterids</taxon>
        <taxon>campanulids</taxon>
        <taxon>Apiales</taxon>
        <taxon>Apiaceae</taxon>
        <taxon>Apioideae</taxon>
        <taxon>apioid superclade</taxon>
        <taxon>Apieae</taxon>
        <taxon>Apium</taxon>
    </lineage>
</organism>
<comment type="caution">
    <text evidence="1">The sequence shown here is derived from an EMBL/GenBank/DDBJ whole genome shotgun (WGS) entry which is preliminary data.</text>
</comment>
<keyword evidence="2" id="KW-1185">Reference proteome</keyword>
<dbReference type="Proteomes" id="UP000593563">
    <property type="component" value="Unassembled WGS sequence"/>
</dbReference>
<dbReference type="EMBL" id="WRXP01002029">
    <property type="protein sequence ID" value="KAF1001948.1"/>
    <property type="molecule type" value="Genomic_DNA"/>
</dbReference>
<dbReference type="AlphaFoldDB" id="A0A6L5B8W0"/>